<dbReference type="WBParaSite" id="jg8687">
    <property type="protein sequence ID" value="jg8687"/>
    <property type="gene ID" value="jg8687"/>
</dbReference>
<accession>A0A915EQC8</accession>
<protein>
    <submittedName>
        <fullName evidence="2">Uncharacterized protein</fullName>
    </submittedName>
</protein>
<reference evidence="2" key="1">
    <citation type="submission" date="2022-11" db="UniProtKB">
        <authorList>
            <consortium name="WormBaseParasite"/>
        </authorList>
    </citation>
    <scope>IDENTIFICATION</scope>
</reference>
<proteinExistence type="predicted"/>
<organism evidence="1 2">
    <name type="scientific">Ditylenchus dipsaci</name>
    <dbReference type="NCBI Taxonomy" id="166011"/>
    <lineage>
        <taxon>Eukaryota</taxon>
        <taxon>Metazoa</taxon>
        <taxon>Ecdysozoa</taxon>
        <taxon>Nematoda</taxon>
        <taxon>Chromadorea</taxon>
        <taxon>Rhabditida</taxon>
        <taxon>Tylenchina</taxon>
        <taxon>Tylenchomorpha</taxon>
        <taxon>Sphaerularioidea</taxon>
        <taxon>Anguinidae</taxon>
        <taxon>Anguininae</taxon>
        <taxon>Ditylenchus</taxon>
    </lineage>
</organism>
<name>A0A915EQC8_9BILA</name>
<sequence>MEVDGADDNCVELLTLSLRYCSLQRTQVPCKEVPFECSKQKLLLQIGKCQFQSHFLWIPPKMMFACQNAL</sequence>
<keyword evidence="1" id="KW-1185">Reference proteome</keyword>
<dbReference type="Proteomes" id="UP000887574">
    <property type="component" value="Unplaced"/>
</dbReference>
<dbReference type="AlphaFoldDB" id="A0A915EQC8"/>
<evidence type="ECO:0000313" key="2">
    <source>
        <dbReference type="WBParaSite" id="jg8687"/>
    </source>
</evidence>
<evidence type="ECO:0000313" key="1">
    <source>
        <dbReference type="Proteomes" id="UP000887574"/>
    </source>
</evidence>